<feature type="compositionally biased region" description="Low complexity" evidence="1">
    <location>
        <begin position="109"/>
        <end position="122"/>
    </location>
</feature>
<dbReference type="InterPro" id="IPR014917">
    <property type="entry name" value="DUF1800"/>
</dbReference>
<sequence>MDAADNSTGPSEADGEGLPTRRSMRAPRNVAATASATDVLSSPGGSEPGPARGRRLLVAAGVAALGAGALAVGSRLAAMAGSPTHGQQGGSGETNGTDSNAVGGGEMGAGPAPVAPPGATMGPSGGGAPVVPGQIAEASDRDESHGQGVAEIDRPKEYDPGLPAGRTNGPMSVPVADSPEARHHLLKRAGYGIGAIAEREVEQMGLDAWLTQQLDPAYVDPFEATALSWFPFAKVEINSAEAAGVDRNETYPAYINATLARQIYGKRQIYENVVDVFENHLYCIRGTDLGVGQGNDYGNAVIRPHALGRFRDMLLASARHPYMMKYLNNTDSVDGEINENYGRELLELHTVGVGSGYSEDDVKASAKILSGRRAGSDGLFAYEPKHHVTGAVRVMDFASDNATTEGGMALGDEFLNYLATHPATARTVARKLAVRFVSDYPDPALVERLAQTYLDNDTDIRAVLVEIFRSDDFWHTAGSKIRRPLEDVVGTIRAIGADSAKRDGTLEMVGFLGLLGHRPLSWGPPNGYPDVWSAWMSASQLVQRWNEHFRLVGSHREHLLPSSEFTAIFTPAPGQTVDAWVDAMCRFAIGEPANQQILDAARVLHQLPVGSTVPADLSGRVGPEITALFFHSVQFSVR</sequence>
<evidence type="ECO:0000313" key="2">
    <source>
        <dbReference type="EMBL" id="KAB1660289.1"/>
    </source>
</evidence>
<dbReference type="Proteomes" id="UP000467240">
    <property type="component" value="Unassembled WGS sequence"/>
</dbReference>
<feature type="compositionally biased region" description="Polar residues" evidence="1">
    <location>
        <begin position="1"/>
        <end position="10"/>
    </location>
</feature>
<reference evidence="2 3" key="1">
    <citation type="submission" date="2019-09" db="EMBL/GenBank/DDBJ databases">
        <title>Phylogeny of genus Pseudoclavibacter and closely related genus.</title>
        <authorList>
            <person name="Li Y."/>
        </authorList>
    </citation>
    <scope>NUCLEOTIDE SEQUENCE [LARGE SCALE GENOMIC DNA]</scope>
    <source>
        <strain evidence="2 3">DSM 23821</strain>
    </source>
</reference>
<name>A0A7J5C059_9MICO</name>
<dbReference type="EMBL" id="WBJZ01000003">
    <property type="protein sequence ID" value="KAB1660289.1"/>
    <property type="molecule type" value="Genomic_DNA"/>
</dbReference>
<gene>
    <name evidence="2" type="ORF">F8O01_02875</name>
</gene>
<feature type="region of interest" description="Disordered" evidence="1">
    <location>
        <begin position="1"/>
        <end position="52"/>
    </location>
</feature>
<keyword evidence="3" id="KW-1185">Reference proteome</keyword>
<evidence type="ECO:0000313" key="3">
    <source>
        <dbReference type="Proteomes" id="UP000467240"/>
    </source>
</evidence>
<dbReference type="AlphaFoldDB" id="A0A7J5C059"/>
<dbReference type="OrthoDB" id="9772295at2"/>
<comment type="caution">
    <text evidence="2">The sequence shown here is derived from an EMBL/GenBank/DDBJ whole genome shotgun (WGS) entry which is preliminary data.</text>
</comment>
<dbReference type="Pfam" id="PF08811">
    <property type="entry name" value="DUF1800"/>
    <property type="match status" value="1"/>
</dbReference>
<feature type="compositionally biased region" description="Basic and acidic residues" evidence="1">
    <location>
        <begin position="138"/>
        <end position="159"/>
    </location>
</feature>
<accession>A0A7J5C059</accession>
<protein>
    <submittedName>
        <fullName evidence="2">DUF1800 family protein</fullName>
    </submittedName>
</protein>
<organism evidence="2 3">
    <name type="scientific">Pseudoclavibacter chungangensis</name>
    <dbReference type="NCBI Taxonomy" id="587635"/>
    <lineage>
        <taxon>Bacteria</taxon>
        <taxon>Bacillati</taxon>
        <taxon>Actinomycetota</taxon>
        <taxon>Actinomycetes</taxon>
        <taxon>Micrococcales</taxon>
        <taxon>Microbacteriaceae</taxon>
        <taxon>Pseudoclavibacter</taxon>
    </lineage>
</organism>
<feature type="region of interest" description="Disordered" evidence="1">
    <location>
        <begin position="80"/>
        <end position="171"/>
    </location>
</feature>
<feature type="compositionally biased region" description="Polar residues" evidence="1">
    <location>
        <begin position="32"/>
        <end position="44"/>
    </location>
</feature>
<evidence type="ECO:0000256" key="1">
    <source>
        <dbReference type="SAM" id="MobiDB-lite"/>
    </source>
</evidence>
<proteinExistence type="predicted"/>